<gene>
    <name evidence="1" type="ORF">FHX40_3311</name>
</gene>
<proteinExistence type="predicted"/>
<evidence type="ECO:0000313" key="2">
    <source>
        <dbReference type="Proteomes" id="UP000319213"/>
    </source>
</evidence>
<keyword evidence="2" id="KW-1185">Reference proteome</keyword>
<protein>
    <submittedName>
        <fullName evidence="1">Uncharacterized protein</fullName>
    </submittedName>
</protein>
<dbReference type="EMBL" id="VFPQ01000001">
    <property type="protein sequence ID" value="TQM76567.1"/>
    <property type="molecule type" value="Genomic_DNA"/>
</dbReference>
<dbReference type="Proteomes" id="UP000319213">
    <property type="component" value="Unassembled WGS sequence"/>
</dbReference>
<name>A0A543J171_9ACTN</name>
<dbReference type="AlphaFoldDB" id="A0A543J171"/>
<evidence type="ECO:0000313" key="1">
    <source>
        <dbReference type="EMBL" id="TQM76567.1"/>
    </source>
</evidence>
<reference evidence="1 2" key="1">
    <citation type="submission" date="2019-06" db="EMBL/GenBank/DDBJ databases">
        <title>Sequencing the genomes of 1000 actinobacteria strains.</title>
        <authorList>
            <person name="Klenk H.-P."/>
        </authorList>
    </citation>
    <scope>NUCLEOTIDE SEQUENCE [LARGE SCALE GENOMIC DNA]</scope>
    <source>
        <strain evidence="1 2">DSM 43186</strain>
    </source>
</reference>
<comment type="caution">
    <text evidence="1">The sequence shown here is derived from an EMBL/GenBank/DDBJ whole genome shotgun (WGS) entry which is preliminary data.</text>
</comment>
<sequence>MTTVDCVFWIRHFMAMFRDHISAGLERSPRDSRDGLEAPNRGESVSWDWSMEYSRR</sequence>
<organism evidence="1 2">
    <name type="scientific">Thermopolyspora flexuosa</name>
    <dbReference type="NCBI Taxonomy" id="103836"/>
    <lineage>
        <taxon>Bacteria</taxon>
        <taxon>Bacillati</taxon>
        <taxon>Actinomycetota</taxon>
        <taxon>Actinomycetes</taxon>
        <taxon>Streptosporangiales</taxon>
        <taxon>Streptosporangiaceae</taxon>
        <taxon>Thermopolyspora</taxon>
    </lineage>
</organism>
<accession>A0A543J171</accession>